<organism evidence="2 3">
    <name type="scientific">Nitrosopumilus ureiphilus</name>
    <dbReference type="NCBI Taxonomy" id="1470067"/>
    <lineage>
        <taxon>Archaea</taxon>
        <taxon>Nitrososphaerota</taxon>
        <taxon>Nitrososphaeria</taxon>
        <taxon>Nitrosopumilales</taxon>
        <taxon>Nitrosopumilaceae</taxon>
        <taxon>Nitrosopumilus</taxon>
    </lineage>
</organism>
<dbReference type="InterPro" id="IPR008972">
    <property type="entry name" value="Cupredoxin"/>
</dbReference>
<feature type="domain" description="EfeO-type cupredoxin-like" evidence="1">
    <location>
        <begin position="208"/>
        <end position="293"/>
    </location>
</feature>
<protein>
    <recommendedName>
        <fullName evidence="1">EfeO-type cupredoxin-like domain-containing protein</fullName>
    </recommendedName>
</protein>
<dbReference type="Proteomes" id="UP000509478">
    <property type="component" value="Chromosome"/>
</dbReference>
<accession>A0A7D5R2D6</accession>
<sequence length="310" mass="34487">MVSQGILIGIAVGVFFAGLGIGYTALQSTATPMMMTPQQMQQMMNDPASMNQWHKQMMQNPQAMNQWMGNMMNDPQTMQYMHDMMMSNPQHMNQMMNQMMNPVMNNMMNDPQMQQQMMDMMMNNQEMMNSMMNNPDIMNMMGGNMMGNNMMGGNMMGNNMMGSGMMMGGMSTQSSASLADLQSSTGPQTRTFDIILDEVKFSAEVENEEGQETTSLVELHQWNPNLIVVNEGDTIVLNISNPRKHTHTFTIPEFGVSTKILEPRIGSETIQFVADKAGTFTFSCGLPFNSATGQCDADHPMMTGTLIVLG</sequence>
<evidence type="ECO:0000313" key="2">
    <source>
        <dbReference type="EMBL" id="QLH07396.1"/>
    </source>
</evidence>
<reference evidence="2 3" key="1">
    <citation type="submission" date="2018-02" db="EMBL/GenBank/DDBJ databases">
        <title>Complete genome of Nitrosopumilus ureaphilus PS0.</title>
        <authorList>
            <person name="Qin W."/>
            <person name="Zheng Y."/>
            <person name="Stahl D.A."/>
        </authorList>
    </citation>
    <scope>NUCLEOTIDE SEQUENCE [LARGE SCALE GENOMIC DNA]</scope>
    <source>
        <strain evidence="2 3">PS0</strain>
    </source>
</reference>
<dbReference type="SUPFAM" id="SSF49503">
    <property type="entry name" value="Cupredoxins"/>
    <property type="match status" value="1"/>
</dbReference>
<dbReference type="AlphaFoldDB" id="A0A7D5R2D6"/>
<dbReference type="InterPro" id="IPR028096">
    <property type="entry name" value="EfeO_Cupredoxin"/>
</dbReference>
<dbReference type="Pfam" id="PF13473">
    <property type="entry name" value="Cupredoxin_1"/>
    <property type="match status" value="1"/>
</dbReference>
<dbReference type="EMBL" id="CP026995">
    <property type="protein sequence ID" value="QLH07396.1"/>
    <property type="molecule type" value="Genomic_DNA"/>
</dbReference>
<keyword evidence="3" id="KW-1185">Reference proteome</keyword>
<evidence type="ECO:0000313" key="3">
    <source>
        <dbReference type="Proteomes" id="UP000509478"/>
    </source>
</evidence>
<dbReference type="KEGG" id="nue:C5F50_10185"/>
<proteinExistence type="predicted"/>
<dbReference type="GeneID" id="56068478"/>
<evidence type="ECO:0000259" key="1">
    <source>
        <dbReference type="Pfam" id="PF13473"/>
    </source>
</evidence>
<name>A0A7D5R2D6_9ARCH</name>
<dbReference type="OrthoDB" id="3372at2157"/>
<gene>
    <name evidence="2" type="ORF">C5F50_10185</name>
</gene>
<dbReference type="RefSeq" id="WP_179371273.1">
    <property type="nucleotide sequence ID" value="NZ_CP026995.1"/>
</dbReference>
<dbReference type="Gene3D" id="2.60.40.420">
    <property type="entry name" value="Cupredoxins - blue copper proteins"/>
    <property type="match status" value="1"/>
</dbReference>